<dbReference type="PROSITE" id="PS50043">
    <property type="entry name" value="HTH_LUXR_2"/>
    <property type="match status" value="1"/>
</dbReference>
<dbReference type="SUPFAM" id="SSF46894">
    <property type="entry name" value="C-terminal effector domain of the bipartite response regulators"/>
    <property type="match status" value="1"/>
</dbReference>
<dbReference type="InterPro" id="IPR036388">
    <property type="entry name" value="WH-like_DNA-bd_sf"/>
</dbReference>
<dbReference type="RefSeq" id="WP_328957094.1">
    <property type="nucleotide sequence ID" value="NZ_CP108110.1"/>
</dbReference>
<name>A0ABZ1U5T1_9ACTN</name>
<proteinExistence type="predicted"/>
<dbReference type="InterPro" id="IPR000792">
    <property type="entry name" value="Tscrpt_reg_LuxR_C"/>
</dbReference>
<dbReference type="Proteomes" id="UP001432222">
    <property type="component" value="Chromosome"/>
</dbReference>
<keyword evidence="3" id="KW-1185">Reference proteome</keyword>
<dbReference type="PRINTS" id="PR00038">
    <property type="entry name" value="HTHLUXR"/>
</dbReference>
<dbReference type="EMBL" id="CP108110">
    <property type="protein sequence ID" value="WUQ86478.1"/>
    <property type="molecule type" value="Genomic_DNA"/>
</dbReference>
<protein>
    <submittedName>
        <fullName evidence="2">LuxR C-terminal-related transcriptional regulator</fullName>
    </submittedName>
</protein>
<organism evidence="2 3">
    <name type="scientific">Kitasatospora purpeofusca</name>
    <dbReference type="NCBI Taxonomy" id="67352"/>
    <lineage>
        <taxon>Bacteria</taxon>
        <taxon>Bacillati</taxon>
        <taxon>Actinomycetota</taxon>
        <taxon>Actinomycetes</taxon>
        <taxon>Kitasatosporales</taxon>
        <taxon>Streptomycetaceae</taxon>
        <taxon>Kitasatospora</taxon>
    </lineage>
</organism>
<dbReference type="Gene3D" id="1.10.10.10">
    <property type="entry name" value="Winged helix-like DNA-binding domain superfamily/Winged helix DNA-binding domain"/>
    <property type="match status" value="1"/>
</dbReference>
<dbReference type="CDD" id="cd06170">
    <property type="entry name" value="LuxR_C_like"/>
    <property type="match status" value="1"/>
</dbReference>
<evidence type="ECO:0000313" key="3">
    <source>
        <dbReference type="Proteomes" id="UP001432222"/>
    </source>
</evidence>
<dbReference type="SUPFAM" id="SSF52540">
    <property type="entry name" value="P-loop containing nucleoside triphosphate hydrolases"/>
    <property type="match status" value="1"/>
</dbReference>
<evidence type="ECO:0000313" key="2">
    <source>
        <dbReference type="EMBL" id="WUQ86478.1"/>
    </source>
</evidence>
<sequence>MPTPVISPREADVLALLGEHLSNAEIAARLFISVRTVESHTSSLLRKLALPDRRALSRRAVELVRTERPRPAPALPAPLTAFVGRERERAALAALLADHRQVTAVGPGGVGKTRLALAVAAGAAGGFADGVWFVDLAPVAGPDRVAAAVAAVLGVGEQPGQGLDEAVCAALAARRALLVLDNCEQVRDGVAPFLERLLAACPEVRVLATSRARLLVPFERVFPVPPLSRDGGGTSEAVALFVERATAAAGTAPDPALRDGIAAVCERLDGMALAIELAAARWPTLGLDGLRAGLSDQLRILAGGPRADDRHRSVRAVLDWSHELLEPADRALLRRVSAFVLPFTAGAAVAVAGFAPLDAGAVADGLGRLAEQSLLTAVPSAHGTRYRAQETIRQYGAERLDGAGESARARGRHLDWCLSGADGLAQAADEERQVREGGWQARFDALAEELRTALAWAAERPERRTDARRLALGLAGPAFDRHLLGEAQQCLEQAAALADDSPADAAAALREAARVAGCRRLGDDMYRLHRAAAAAALDAGDRAGAARDLAAAATVAHRFSSTFARLPAAEEVTALLARAAELSDGSPAASAALALAEAAVLADAYGSVQGSPDNTARETVGYAERAVDLARRAGDPVAESAALDALSGAHSWAGEPFAAAGAARRRVELLALAPRTPATAHEQVDALAMAAATAIGVGELDRARQWGRQLAEHPLTAEVGHHATSWLLVADAFAGQEEDVLAGGARFLEAWEQGGRPRSFSLGPAAAAVAMVHGLRGDDGARASWLAVVGRAGTEEEHRHGYGAVFDATVLLHRGDAGAALERLSPAPEEVWKWVSWVWLHWYAAVRVEASVLGGHPEARERLAEARATVAGNPVAVAQLDRAQALLDGDPARVRATAAAFAAAGCRYQSARSLRLAVAAGGGEG</sequence>
<dbReference type="Gene3D" id="3.40.50.300">
    <property type="entry name" value="P-loop containing nucleotide triphosphate hydrolases"/>
    <property type="match status" value="1"/>
</dbReference>
<feature type="domain" description="HTH luxR-type" evidence="1">
    <location>
        <begin position="1"/>
        <end position="64"/>
    </location>
</feature>
<dbReference type="InterPro" id="IPR058852">
    <property type="entry name" value="HTH_77"/>
</dbReference>
<dbReference type="Pfam" id="PF25872">
    <property type="entry name" value="HTH_77"/>
    <property type="match status" value="1"/>
</dbReference>
<dbReference type="SMART" id="SM00421">
    <property type="entry name" value="HTH_LUXR"/>
    <property type="match status" value="1"/>
</dbReference>
<dbReference type="Pfam" id="PF00196">
    <property type="entry name" value="GerE"/>
    <property type="match status" value="1"/>
</dbReference>
<reference evidence="2" key="1">
    <citation type="submission" date="2022-10" db="EMBL/GenBank/DDBJ databases">
        <title>The complete genomes of actinobacterial strains from the NBC collection.</title>
        <authorList>
            <person name="Joergensen T.S."/>
            <person name="Alvarez Arevalo M."/>
            <person name="Sterndorff E.B."/>
            <person name="Faurdal D."/>
            <person name="Vuksanovic O."/>
            <person name="Mourched A.-S."/>
            <person name="Charusanti P."/>
            <person name="Shaw S."/>
            <person name="Blin K."/>
            <person name="Weber T."/>
        </authorList>
    </citation>
    <scope>NUCLEOTIDE SEQUENCE</scope>
    <source>
        <strain evidence="2">NBC_00222</strain>
    </source>
</reference>
<accession>A0ABZ1U5T1</accession>
<dbReference type="InterPro" id="IPR027417">
    <property type="entry name" value="P-loop_NTPase"/>
</dbReference>
<dbReference type="InterPro" id="IPR016032">
    <property type="entry name" value="Sig_transdc_resp-reg_C-effctor"/>
</dbReference>
<dbReference type="PANTHER" id="PTHR47691:SF3">
    <property type="entry name" value="HTH-TYPE TRANSCRIPTIONAL REGULATOR RV0890C-RELATED"/>
    <property type="match status" value="1"/>
</dbReference>
<gene>
    <name evidence="2" type="ORF">OHA16_28070</name>
</gene>
<evidence type="ECO:0000259" key="1">
    <source>
        <dbReference type="PROSITE" id="PS50043"/>
    </source>
</evidence>
<dbReference type="PANTHER" id="PTHR47691">
    <property type="entry name" value="REGULATOR-RELATED"/>
    <property type="match status" value="1"/>
</dbReference>